<feature type="transmembrane region" description="Helical" evidence="1">
    <location>
        <begin position="299"/>
        <end position="319"/>
    </location>
</feature>
<gene>
    <name evidence="2" type="ORF">TWF694_002322</name>
</gene>
<organism evidence="2 3">
    <name type="scientific">Orbilia ellipsospora</name>
    <dbReference type="NCBI Taxonomy" id="2528407"/>
    <lineage>
        <taxon>Eukaryota</taxon>
        <taxon>Fungi</taxon>
        <taxon>Dikarya</taxon>
        <taxon>Ascomycota</taxon>
        <taxon>Pezizomycotina</taxon>
        <taxon>Orbiliomycetes</taxon>
        <taxon>Orbiliales</taxon>
        <taxon>Orbiliaceae</taxon>
        <taxon>Orbilia</taxon>
    </lineage>
</organism>
<feature type="transmembrane region" description="Helical" evidence="1">
    <location>
        <begin position="226"/>
        <end position="247"/>
    </location>
</feature>
<feature type="transmembrane region" description="Helical" evidence="1">
    <location>
        <begin position="134"/>
        <end position="151"/>
    </location>
</feature>
<feature type="transmembrane region" description="Helical" evidence="1">
    <location>
        <begin position="6"/>
        <end position="24"/>
    </location>
</feature>
<proteinExistence type="predicted"/>
<keyword evidence="3" id="KW-1185">Reference proteome</keyword>
<dbReference type="EMBL" id="JAVHJO010000011">
    <property type="protein sequence ID" value="KAK6533372.1"/>
    <property type="molecule type" value="Genomic_DNA"/>
</dbReference>
<dbReference type="Proteomes" id="UP001365542">
    <property type="component" value="Unassembled WGS sequence"/>
</dbReference>
<reference evidence="2 3" key="1">
    <citation type="submission" date="2019-10" db="EMBL/GenBank/DDBJ databases">
        <authorList>
            <person name="Palmer J.M."/>
        </authorList>
    </citation>
    <scope>NUCLEOTIDE SEQUENCE [LARGE SCALE GENOMIC DNA]</scope>
    <source>
        <strain evidence="2 3">TWF694</strain>
    </source>
</reference>
<sequence length="417" mass="47298">MGSTQFSSWSIIWGLIPLAFNIMVQPSGRVCGFAASLRTYLRSSPIICAADAIGSLTSIFVYMIRNKLSFSRAIRQTLLRKMAVLGKTPIKSNNKAEQLKLQEEGSIDLDIAADNGRISSRITILNGLKSVEDFTFVRILFFIVPALIQYIKFVACSGLPWTLLWASLYFWPFIIMEIMLMFSGLCKEDNSELDSTSNHTDLNGSSKIGKEGTIIDDKWLGFIDQFLGVFAIILQFAVLGWVDLALVPLDKSPLRCWSFRGFRFLGHLSVYFVHYPLQVLASAVDIDCKTSIKDMKHAVKGAVASQLVLFGIFIFWVHGTGRYTLMYYLYSALISTIAWLLYVFKPTRRHILLCDEDTEGMKAEERYRGSCLGIRPEHWNVLSFDLYCKIVWLSVFWYLCGYDPVGTRKPDWVGYLG</sequence>
<keyword evidence="1" id="KW-0472">Membrane</keyword>
<evidence type="ECO:0000313" key="2">
    <source>
        <dbReference type="EMBL" id="KAK6533372.1"/>
    </source>
</evidence>
<feature type="transmembrane region" description="Helical" evidence="1">
    <location>
        <begin position="45"/>
        <end position="64"/>
    </location>
</feature>
<protein>
    <submittedName>
        <fullName evidence="2">Uncharacterized protein</fullName>
    </submittedName>
</protein>
<evidence type="ECO:0000256" key="1">
    <source>
        <dbReference type="SAM" id="Phobius"/>
    </source>
</evidence>
<feature type="transmembrane region" description="Helical" evidence="1">
    <location>
        <begin position="325"/>
        <end position="344"/>
    </location>
</feature>
<dbReference type="AlphaFoldDB" id="A0AAV9X2W7"/>
<keyword evidence="1" id="KW-0812">Transmembrane</keyword>
<accession>A0AAV9X2W7</accession>
<name>A0AAV9X2W7_9PEZI</name>
<keyword evidence="1" id="KW-1133">Transmembrane helix</keyword>
<comment type="caution">
    <text evidence="2">The sequence shown here is derived from an EMBL/GenBank/DDBJ whole genome shotgun (WGS) entry which is preliminary data.</text>
</comment>
<evidence type="ECO:0000313" key="3">
    <source>
        <dbReference type="Proteomes" id="UP001365542"/>
    </source>
</evidence>
<feature type="transmembrane region" description="Helical" evidence="1">
    <location>
        <begin position="163"/>
        <end position="185"/>
    </location>
</feature>